<organism evidence="2 3">
    <name type="scientific">Euphydryas editha</name>
    <name type="common">Edith's checkerspot</name>
    <dbReference type="NCBI Taxonomy" id="104508"/>
    <lineage>
        <taxon>Eukaryota</taxon>
        <taxon>Metazoa</taxon>
        <taxon>Ecdysozoa</taxon>
        <taxon>Arthropoda</taxon>
        <taxon>Hexapoda</taxon>
        <taxon>Insecta</taxon>
        <taxon>Pterygota</taxon>
        <taxon>Neoptera</taxon>
        <taxon>Endopterygota</taxon>
        <taxon>Lepidoptera</taxon>
        <taxon>Glossata</taxon>
        <taxon>Ditrysia</taxon>
        <taxon>Papilionoidea</taxon>
        <taxon>Nymphalidae</taxon>
        <taxon>Nymphalinae</taxon>
        <taxon>Euphydryas</taxon>
    </lineage>
</organism>
<name>A0AAU9TGI8_EUPED</name>
<protein>
    <submittedName>
        <fullName evidence="2">Uncharacterized protein</fullName>
    </submittedName>
</protein>
<sequence>MDNTLNKETGSSTCVILKNIDRNENVTLTMETASTSEERTYNTTRRGRSRAERNTRKTRRNTGKSYITKKGKVVPDRKLIELSSCRLKCAERITTLHQYYALPRDLCI</sequence>
<evidence type="ECO:0000313" key="3">
    <source>
        <dbReference type="Proteomes" id="UP001153954"/>
    </source>
</evidence>
<feature type="region of interest" description="Disordered" evidence="1">
    <location>
        <begin position="34"/>
        <end position="64"/>
    </location>
</feature>
<reference evidence="2" key="1">
    <citation type="submission" date="2022-03" db="EMBL/GenBank/DDBJ databases">
        <authorList>
            <person name="Tunstrom K."/>
        </authorList>
    </citation>
    <scope>NUCLEOTIDE SEQUENCE</scope>
</reference>
<proteinExistence type="predicted"/>
<keyword evidence="3" id="KW-1185">Reference proteome</keyword>
<gene>
    <name evidence="2" type="ORF">EEDITHA_LOCUS1726</name>
</gene>
<dbReference type="Proteomes" id="UP001153954">
    <property type="component" value="Unassembled WGS sequence"/>
</dbReference>
<dbReference type="EMBL" id="CAKOGL010000004">
    <property type="protein sequence ID" value="CAH2085227.1"/>
    <property type="molecule type" value="Genomic_DNA"/>
</dbReference>
<evidence type="ECO:0000256" key="1">
    <source>
        <dbReference type="SAM" id="MobiDB-lite"/>
    </source>
</evidence>
<accession>A0AAU9TGI8</accession>
<comment type="caution">
    <text evidence="2">The sequence shown here is derived from an EMBL/GenBank/DDBJ whole genome shotgun (WGS) entry which is preliminary data.</text>
</comment>
<dbReference type="AlphaFoldDB" id="A0AAU9TGI8"/>
<evidence type="ECO:0000313" key="2">
    <source>
        <dbReference type="EMBL" id="CAH2085227.1"/>
    </source>
</evidence>